<proteinExistence type="predicted"/>
<evidence type="ECO:0000313" key="4">
    <source>
        <dbReference type="Proteomes" id="UP001442468"/>
    </source>
</evidence>
<dbReference type="Pfam" id="PF23843">
    <property type="entry name" value="DUF7210"/>
    <property type="match status" value="1"/>
</dbReference>
<reference evidence="3 4" key="1">
    <citation type="submission" date="2024-05" db="EMBL/GenBank/DDBJ databases">
        <title>Halomonas sp. SSM6 16S ribosomal RNA gene Genome sequencing and assembly.</title>
        <authorList>
            <person name="Yook S."/>
        </authorList>
    </citation>
    <scope>NUCLEOTIDE SEQUENCE [LARGE SCALE GENOMIC DNA]</scope>
    <source>
        <strain evidence="3 4">SSM6</strain>
    </source>
</reference>
<accession>A0ABV1NF00</accession>
<evidence type="ECO:0000256" key="1">
    <source>
        <dbReference type="SAM" id="MobiDB-lite"/>
    </source>
</evidence>
<dbReference type="RefSeq" id="WP_349760833.1">
    <property type="nucleotide sequence ID" value="NZ_JBEGCJ010000002.1"/>
</dbReference>
<comment type="caution">
    <text evidence="3">The sequence shown here is derived from an EMBL/GenBank/DDBJ whole genome shotgun (WGS) entry which is preliminary data.</text>
</comment>
<dbReference type="EMBL" id="JBEGCJ010000002">
    <property type="protein sequence ID" value="MEQ6916565.1"/>
    <property type="molecule type" value="Genomic_DNA"/>
</dbReference>
<feature type="region of interest" description="Disordered" evidence="1">
    <location>
        <begin position="1"/>
        <end position="50"/>
    </location>
</feature>
<organism evidence="3 4">
    <name type="scientific">Halomonas aquatica</name>
    <dbReference type="NCBI Taxonomy" id="3151123"/>
    <lineage>
        <taxon>Bacteria</taxon>
        <taxon>Pseudomonadati</taxon>
        <taxon>Pseudomonadota</taxon>
        <taxon>Gammaproteobacteria</taxon>
        <taxon>Oceanospirillales</taxon>
        <taxon>Halomonadaceae</taxon>
        <taxon>Halomonas</taxon>
    </lineage>
</organism>
<name>A0ABV1NF00_9GAMM</name>
<feature type="domain" description="DUF7210" evidence="2">
    <location>
        <begin position="12"/>
        <end position="49"/>
    </location>
</feature>
<feature type="compositionally biased region" description="Basic and acidic residues" evidence="1">
    <location>
        <begin position="26"/>
        <end position="41"/>
    </location>
</feature>
<keyword evidence="4" id="KW-1185">Reference proteome</keyword>
<dbReference type="InterPro" id="IPR055634">
    <property type="entry name" value="DUF7210"/>
</dbReference>
<sequence>MSHTKAQLADLVQVTLKQPHTHGGQPHKEGDKLKVRPDQVKRLKKHGKID</sequence>
<evidence type="ECO:0000259" key="2">
    <source>
        <dbReference type="Pfam" id="PF23843"/>
    </source>
</evidence>
<gene>
    <name evidence="3" type="ORF">ABE960_03350</name>
</gene>
<evidence type="ECO:0000313" key="3">
    <source>
        <dbReference type="EMBL" id="MEQ6916565.1"/>
    </source>
</evidence>
<protein>
    <recommendedName>
        <fullName evidence="2">DUF7210 domain-containing protein</fullName>
    </recommendedName>
</protein>
<dbReference type="Proteomes" id="UP001442468">
    <property type="component" value="Unassembled WGS sequence"/>
</dbReference>